<evidence type="ECO:0000256" key="5">
    <source>
        <dbReference type="ARBA" id="ARBA00022737"/>
    </source>
</evidence>
<evidence type="ECO:0000256" key="2">
    <source>
        <dbReference type="ARBA" id="ARBA00010102"/>
    </source>
</evidence>
<evidence type="ECO:0000313" key="13">
    <source>
        <dbReference type="Proteomes" id="UP001201980"/>
    </source>
</evidence>
<dbReference type="Pfam" id="PF00400">
    <property type="entry name" value="WD40"/>
    <property type="match status" value="2"/>
</dbReference>
<evidence type="ECO:0000256" key="11">
    <source>
        <dbReference type="SAM" id="MobiDB-lite"/>
    </source>
</evidence>
<comment type="subcellular location">
    <subcellularLocation>
        <location evidence="1">Nucleus</location>
        <location evidence="1">Nuclear pore complex</location>
    </subcellularLocation>
</comment>
<dbReference type="EMBL" id="JAKWBI020000077">
    <property type="protein sequence ID" value="KAJ2903597.1"/>
    <property type="molecule type" value="Genomic_DNA"/>
</dbReference>
<protein>
    <submittedName>
        <fullName evidence="12">Nucleoporin SEH1</fullName>
    </submittedName>
</protein>
<keyword evidence="6" id="KW-0509">mRNA transport</keyword>
<dbReference type="GO" id="GO:0034198">
    <property type="term" value="P:cellular response to amino acid starvation"/>
    <property type="evidence" value="ECO:0007669"/>
    <property type="project" value="TreeGrafter"/>
</dbReference>
<sequence>MSTAEPGRPDLPVPEEDLERFDMIMQNGFKDNATWVSYNFYGDRFAAGSVDGKIRVFNRHSDGTWRLCDTWAAHGGEVLEVQWLPPTVYPNLIASLGIEGRFCLWAEDPGAAPGRRFSSRTSNTAGGSRAAFELRNQGAAPQAYRSFSIKHDENTRHTYLALLAADGMLTVLENEAPENLQEWTDVDKFQVCPKPARGEEQAFRVRFDPNDMVCYTALRAGVPAESLGLVVAAMNTCKLYRTRDASFSVGSTSGKEFYLAAELLGHTGLVRDVAWANGNIRGYDIIATACSDGFVRIFRVDTPFDLDDGKAWADSDIEHHEDNSQGYSSRGGLHDQSRASHSGIGAGLARAGPGGDRSAAPGQQGVIAHVIHEVGKHEKNRIPIWRVNFTWDGQILGSSGDDGKLVLYRKKPNGTWAKYSELGVDKAPMVEA</sequence>
<evidence type="ECO:0000256" key="3">
    <source>
        <dbReference type="ARBA" id="ARBA00022448"/>
    </source>
</evidence>
<keyword evidence="9" id="KW-0906">Nuclear pore complex</keyword>
<accession>A0AAD5RT51</accession>
<evidence type="ECO:0000313" key="12">
    <source>
        <dbReference type="EMBL" id="KAJ2903597.1"/>
    </source>
</evidence>
<evidence type="ECO:0000256" key="7">
    <source>
        <dbReference type="ARBA" id="ARBA00022927"/>
    </source>
</evidence>
<dbReference type="InterPro" id="IPR037363">
    <property type="entry name" value="Sec13/Seh1_fam"/>
</dbReference>
<dbReference type="AlphaFoldDB" id="A0AAD5RT51"/>
<dbReference type="SMART" id="SM00320">
    <property type="entry name" value="WD40"/>
    <property type="match status" value="4"/>
</dbReference>
<dbReference type="Proteomes" id="UP001201980">
    <property type="component" value="Unassembled WGS sequence"/>
</dbReference>
<evidence type="ECO:0000256" key="1">
    <source>
        <dbReference type="ARBA" id="ARBA00004567"/>
    </source>
</evidence>
<keyword evidence="13" id="KW-1185">Reference proteome</keyword>
<evidence type="ECO:0000256" key="10">
    <source>
        <dbReference type="ARBA" id="ARBA00023242"/>
    </source>
</evidence>
<reference evidence="12" key="1">
    <citation type="submission" date="2022-07" db="EMBL/GenBank/DDBJ databases">
        <title>Draft genome sequence of Zalerion maritima ATCC 34329, a (micro)plastics degrading marine fungus.</title>
        <authorList>
            <person name="Paco A."/>
            <person name="Goncalves M.F.M."/>
            <person name="Rocha-Santos T.A.P."/>
            <person name="Alves A."/>
        </authorList>
    </citation>
    <scope>NUCLEOTIDE SEQUENCE</scope>
    <source>
        <strain evidence="12">ATCC 34329</strain>
    </source>
</reference>
<dbReference type="GO" id="GO:0031080">
    <property type="term" value="C:nuclear pore outer ring"/>
    <property type="evidence" value="ECO:0007669"/>
    <property type="project" value="TreeGrafter"/>
</dbReference>
<comment type="similarity">
    <text evidence="2">Belongs to the WD repeat SEC13 family.</text>
</comment>
<comment type="caution">
    <text evidence="12">The sequence shown here is derived from an EMBL/GenBank/DDBJ whole genome shotgun (WGS) entry which is preliminary data.</text>
</comment>
<keyword evidence="7" id="KW-0653">Protein transport</keyword>
<dbReference type="Gene3D" id="2.130.10.10">
    <property type="entry name" value="YVTN repeat-like/Quinoprotein amine dehydrogenase"/>
    <property type="match status" value="1"/>
</dbReference>
<feature type="region of interest" description="Disordered" evidence="11">
    <location>
        <begin position="320"/>
        <end position="361"/>
    </location>
</feature>
<dbReference type="GO" id="GO:0005198">
    <property type="term" value="F:structural molecule activity"/>
    <property type="evidence" value="ECO:0007669"/>
    <property type="project" value="InterPro"/>
</dbReference>
<organism evidence="12 13">
    <name type="scientific">Zalerion maritima</name>
    <dbReference type="NCBI Taxonomy" id="339359"/>
    <lineage>
        <taxon>Eukaryota</taxon>
        <taxon>Fungi</taxon>
        <taxon>Dikarya</taxon>
        <taxon>Ascomycota</taxon>
        <taxon>Pezizomycotina</taxon>
        <taxon>Sordariomycetes</taxon>
        <taxon>Lulworthiomycetidae</taxon>
        <taxon>Lulworthiales</taxon>
        <taxon>Lulworthiaceae</taxon>
        <taxon>Zalerion</taxon>
    </lineage>
</organism>
<evidence type="ECO:0000256" key="4">
    <source>
        <dbReference type="ARBA" id="ARBA00022574"/>
    </source>
</evidence>
<keyword evidence="5" id="KW-0677">Repeat</keyword>
<keyword evidence="10" id="KW-0539">Nucleus</keyword>
<dbReference type="GO" id="GO:1904263">
    <property type="term" value="P:positive regulation of TORC1 signaling"/>
    <property type="evidence" value="ECO:0007669"/>
    <property type="project" value="TreeGrafter"/>
</dbReference>
<evidence type="ECO:0000256" key="6">
    <source>
        <dbReference type="ARBA" id="ARBA00022816"/>
    </source>
</evidence>
<proteinExistence type="inferred from homology"/>
<evidence type="ECO:0000256" key="9">
    <source>
        <dbReference type="ARBA" id="ARBA00023132"/>
    </source>
</evidence>
<keyword evidence="3" id="KW-0813">Transport</keyword>
<name>A0AAD5RT51_9PEZI</name>
<dbReference type="GO" id="GO:0015031">
    <property type="term" value="P:protein transport"/>
    <property type="evidence" value="ECO:0007669"/>
    <property type="project" value="UniProtKB-KW"/>
</dbReference>
<dbReference type="InterPro" id="IPR015943">
    <property type="entry name" value="WD40/YVTN_repeat-like_dom_sf"/>
</dbReference>
<dbReference type="GO" id="GO:0051028">
    <property type="term" value="P:mRNA transport"/>
    <property type="evidence" value="ECO:0007669"/>
    <property type="project" value="UniProtKB-KW"/>
</dbReference>
<keyword evidence="8" id="KW-0811">Translocation</keyword>
<dbReference type="InterPro" id="IPR036322">
    <property type="entry name" value="WD40_repeat_dom_sf"/>
</dbReference>
<gene>
    <name evidence="12" type="ORF">MKZ38_009650</name>
</gene>
<dbReference type="GO" id="GO:0035859">
    <property type="term" value="C:Seh1-associated complex"/>
    <property type="evidence" value="ECO:0007669"/>
    <property type="project" value="TreeGrafter"/>
</dbReference>
<dbReference type="PANTHER" id="PTHR11024:SF3">
    <property type="entry name" value="NUCLEOPORIN SEH1"/>
    <property type="match status" value="1"/>
</dbReference>
<keyword evidence="4" id="KW-0853">WD repeat</keyword>
<dbReference type="InterPro" id="IPR001680">
    <property type="entry name" value="WD40_rpt"/>
</dbReference>
<dbReference type="SUPFAM" id="SSF50978">
    <property type="entry name" value="WD40 repeat-like"/>
    <property type="match status" value="1"/>
</dbReference>
<evidence type="ECO:0000256" key="8">
    <source>
        <dbReference type="ARBA" id="ARBA00023010"/>
    </source>
</evidence>
<dbReference type="PANTHER" id="PTHR11024">
    <property type="entry name" value="NUCLEAR PORE COMPLEX PROTEIN SEC13 / SEH1 FAMILY MEMBER"/>
    <property type="match status" value="1"/>
</dbReference>